<dbReference type="GO" id="GO:0000160">
    <property type="term" value="P:phosphorelay signal transduction system"/>
    <property type="evidence" value="ECO:0007669"/>
    <property type="project" value="InterPro"/>
</dbReference>
<organism evidence="4 5">
    <name type="scientific">Drouetiella hepatica Uher 2000/2452</name>
    <dbReference type="NCBI Taxonomy" id="904376"/>
    <lineage>
        <taxon>Bacteria</taxon>
        <taxon>Bacillati</taxon>
        <taxon>Cyanobacteriota</taxon>
        <taxon>Cyanophyceae</taxon>
        <taxon>Oculatellales</taxon>
        <taxon>Oculatellaceae</taxon>
        <taxon>Drouetiella</taxon>
    </lineage>
</organism>
<accession>A0A951Q7R6</accession>
<dbReference type="Pfam" id="PF00072">
    <property type="entry name" value="Response_reg"/>
    <property type="match status" value="1"/>
</dbReference>
<evidence type="ECO:0000313" key="4">
    <source>
        <dbReference type="EMBL" id="MBW4657445.1"/>
    </source>
</evidence>
<proteinExistence type="predicted"/>
<dbReference type="InterPro" id="IPR011006">
    <property type="entry name" value="CheY-like_superfamily"/>
</dbReference>
<feature type="modified residue" description="4-aspartylphosphate" evidence="2">
    <location>
        <position position="53"/>
    </location>
</feature>
<sequence>MKTVLIVEDDLINARVFSKILTKRGGLEVKHTENVEEVMEIAQARTADIILMDVSLSHSMYQGKPVDGIKITQMLKADPQTADLPIILVTAHAMEGDREHFLKQSGADDYISKPVVDHQQFVDQIVALLPKD</sequence>
<dbReference type="SMART" id="SM00448">
    <property type="entry name" value="REC"/>
    <property type="match status" value="1"/>
</dbReference>
<dbReference type="AlphaFoldDB" id="A0A951Q7R6"/>
<dbReference type="SUPFAM" id="SSF52172">
    <property type="entry name" value="CheY-like"/>
    <property type="match status" value="1"/>
</dbReference>
<name>A0A951Q7R6_9CYAN</name>
<dbReference type="EMBL" id="JAHHHD010000002">
    <property type="protein sequence ID" value="MBW4657445.1"/>
    <property type="molecule type" value="Genomic_DNA"/>
</dbReference>
<dbReference type="Gene3D" id="3.40.50.2300">
    <property type="match status" value="1"/>
</dbReference>
<comment type="caution">
    <text evidence="4">The sequence shown here is derived from an EMBL/GenBank/DDBJ whole genome shotgun (WGS) entry which is preliminary data.</text>
</comment>
<dbReference type="Proteomes" id="UP000757435">
    <property type="component" value="Unassembled WGS sequence"/>
</dbReference>
<gene>
    <name evidence="4" type="ORF">KME15_02130</name>
</gene>
<keyword evidence="1 2" id="KW-0597">Phosphoprotein</keyword>
<dbReference type="InterPro" id="IPR001789">
    <property type="entry name" value="Sig_transdc_resp-reg_receiver"/>
</dbReference>
<dbReference type="PROSITE" id="PS50110">
    <property type="entry name" value="RESPONSE_REGULATORY"/>
    <property type="match status" value="1"/>
</dbReference>
<evidence type="ECO:0000313" key="5">
    <source>
        <dbReference type="Proteomes" id="UP000757435"/>
    </source>
</evidence>
<protein>
    <submittedName>
        <fullName evidence="4">Response regulator</fullName>
    </submittedName>
</protein>
<dbReference type="PANTHER" id="PTHR44591">
    <property type="entry name" value="STRESS RESPONSE REGULATOR PROTEIN 1"/>
    <property type="match status" value="1"/>
</dbReference>
<dbReference type="InterPro" id="IPR050595">
    <property type="entry name" value="Bact_response_regulator"/>
</dbReference>
<reference evidence="4" key="1">
    <citation type="submission" date="2021-05" db="EMBL/GenBank/DDBJ databases">
        <authorList>
            <person name="Pietrasiak N."/>
            <person name="Ward R."/>
            <person name="Stajich J.E."/>
            <person name="Kurbessoian T."/>
        </authorList>
    </citation>
    <scope>NUCLEOTIDE SEQUENCE</scope>
    <source>
        <strain evidence="4">UHER 2000/2452</strain>
    </source>
</reference>
<reference evidence="4" key="2">
    <citation type="journal article" date="2022" name="Microbiol. Resour. Announc.">
        <title>Metagenome Sequencing to Explore Phylogenomics of Terrestrial Cyanobacteria.</title>
        <authorList>
            <person name="Ward R.D."/>
            <person name="Stajich J.E."/>
            <person name="Johansen J.R."/>
            <person name="Huntemann M."/>
            <person name="Clum A."/>
            <person name="Foster B."/>
            <person name="Foster B."/>
            <person name="Roux S."/>
            <person name="Palaniappan K."/>
            <person name="Varghese N."/>
            <person name="Mukherjee S."/>
            <person name="Reddy T.B.K."/>
            <person name="Daum C."/>
            <person name="Copeland A."/>
            <person name="Chen I.A."/>
            <person name="Ivanova N.N."/>
            <person name="Kyrpides N.C."/>
            <person name="Shapiro N."/>
            <person name="Eloe-Fadrosh E.A."/>
            <person name="Pietrasiak N."/>
        </authorList>
    </citation>
    <scope>NUCLEOTIDE SEQUENCE</scope>
    <source>
        <strain evidence="4">UHER 2000/2452</strain>
    </source>
</reference>
<evidence type="ECO:0000256" key="2">
    <source>
        <dbReference type="PROSITE-ProRule" id="PRU00169"/>
    </source>
</evidence>
<dbReference type="PANTHER" id="PTHR44591:SF23">
    <property type="entry name" value="CHEY SUBFAMILY"/>
    <property type="match status" value="1"/>
</dbReference>
<feature type="domain" description="Response regulatory" evidence="3">
    <location>
        <begin position="3"/>
        <end position="128"/>
    </location>
</feature>
<evidence type="ECO:0000259" key="3">
    <source>
        <dbReference type="PROSITE" id="PS50110"/>
    </source>
</evidence>
<evidence type="ECO:0000256" key="1">
    <source>
        <dbReference type="ARBA" id="ARBA00022553"/>
    </source>
</evidence>